<comment type="catalytic activity">
    <reaction evidence="1">
        <text>a myo-inositol phosphate + H2O = myo-inositol + phosphate</text>
        <dbReference type="Rhea" id="RHEA:24056"/>
        <dbReference type="ChEBI" id="CHEBI:15377"/>
        <dbReference type="ChEBI" id="CHEBI:17268"/>
        <dbReference type="ChEBI" id="CHEBI:43474"/>
        <dbReference type="ChEBI" id="CHEBI:84139"/>
        <dbReference type="EC" id="3.1.3.25"/>
    </reaction>
</comment>
<feature type="binding site" evidence="9">
    <location>
        <position position="75"/>
    </location>
    <ligand>
        <name>Mg(2+)</name>
        <dbReference type="ChEBI" id="CHEBI:18420"/>
        <label>1</label>
        <note>catalytic</note>
    </ligand>
</feature>
<evidence type="ECO:0000256" key="3">
    <source>
        <dbReference type="ARBA" id="ARBA00009759"/>
    </source>
</evidence>
<feature type="binding site" evidence="9">
    <location>
        <position position="94"/>
    </location>
    <ligand>
        <name>Mg(2+)</name>
        <dbReference type="ChEBI" id="CHEBI:18420"/>
        <label>1</label>
        <note>catalytic</note>
    </ligand>
</feature>
<dbReference type="GO" id="GO:0007165">
    <property type="term" value="P:signal transduction"/>
    <property type="evidence" value="ECO:0007669"/>
    <property type="project" value="TreeGrafter"/>
</dbReference>
<dbReference type="EC" id="3.1.3.25" evidence="4"/>
<protein>
    <recommendedName>
        <fullName evidence="5">Inositol-1-monophosphatase</fullName>
        <ecNumber evidence="4">3.1.3.25</ecNumber>
    </recommendedName>
</protein>
<dbReference type="Gene3D" id="3.30.540.10">
    <property type="entry name" value="Fructose-1,6-Bisphosphatase, subunit A, domain 1"/>
    <property type="match status" value="1"/>
</dbReference>
<keyword evidence="8 9" id="KW-0460">Magnesium</keyword>
<dbReference type="PANTHER" id="PTHR20854">
    <property type="entry name" value="INOSITOL MONOPHOSPHATASE"/>
    <property type="match status" value="1"/>
</dbReference>
<dbReference type="PROSITE" id="PS00629">
    <property type="entry name" value="IMP_1"/>
    <property type="match status" value="1"/>
</dbReference>
<dbReference type="FunFam" id="3.30.540.10:FF:000003">
    <property type="entry name" value="Inositol-1-monophosphatase"/>
    <property type="match status" value="1"/>
</dbReference>
<evidence type="ECO:0000256" key="5">
    <source>
        <dbReference type="ARBA" id="ARBA00019784"/>
    </source>
</evidence>
<evidence type="ECO:0000256" key="8">
    <source>
        <dbReference type="ARBA" id="ARBA00022842"/>
    </source>
</evidence>
<keyword evidence="6 9" id="KW-0479">Metal-binding</keyword>
<reference evidence="10 11" key="1">
    <citation type="submission" date="2019-07" db="EMBL/GenBank/DDBJ databases">
        <title>Ln-dependent methylotrophs.</title>
        <authorList>
            <person name="Tani A."/>
        </authorList>
    </citation>
    <scope>NUCLEOTIDE SEQUENCE [LARGE SCALE GENOMIC DNA]</scope>
    <source>
        <strain evidence="10 11">SM12</strain>
    </source>
</reference>
<comment type="cofactor">
    <cofactor evidence="2 9">
        <name>Mg(2+)</name>
        <dbReference type="ChEBI" id="CHEBI:18420"/>
    </cofactor>
</comment>
<dbReference type="PRINTS" id="PR00377">
    <property type="entry name" value="IMPHPHTASES"/>
</dbReference>
<evidence type="ECO:0000256" key="1">
    <source>
        <dbReference type="ARBA" id="ARBA00001033"/>
    </source>
</evidence>
<evidence type="ECO:0000256" key="4">
    <source>
        <dbReference type="ARBA" id="ARBA00013106"/>
    </source>
</evidence>
<evidence type="ECO:0000256" key="6">
    <source>
        <dbReference type="ARBA" id="ARBA00022723"/>
    </source>
</evidence>
<accession>A0A549TFH8</accession>
<keyword evidence="11" id="KW-1185">Reference proteome</keyword>
<dbReference type="Pfam" id="PF00459">
    <property type="entry name" value="Inositol_P"/>
    <property type="match status" value="1"/>
</dbReference>
<feature type="binding site" evidence="9">
    <location>
        <position position="91"/>
    </location>
    <ligand>
        <name>Mg(2+)</name>
        <dbReference type="ChEBI" id="CHEBI:18420"/>
        <label>1</label>
        <note>catalytic</note>
    </ligand>
</feature>
<feature type="binding site" evidence="9">
    <location>
        <position position="93"/>
    </location>
    <ligand>
        <name>Mg(2+)</name>
        <dbReference type="ChEBI" id="CHEBI:18420"/>
        <label>2</label>
    </ligand>
</feature>
<dbReference type="SUPFAM" id="SSF56655">
    <property type="entry name" value="Carbohydrate phosphatase"/>
    <property type="match status" value="1"/>
</dbReference>
<evidence type="ECO:0000256" key="2">
    <source>
        <dbReference type="ARBA" id="ARBA00001946"/>
    </source>
</evidence>
<evidence type="ECO:0000313" key="10">
    <source>
        <dbReference type="EMBL" id="TRL41263.1"/>
    </source>
</evidence>
<evidence type="ECO:0000256" key="7">
    <source>
        <dbReference type="ARBA" id="ARBA00022801"/>
    </source>
</evidence>
<dbReference type="PANTHER" id="PTHR20854:SF4">
    <property type="entry name" value="INOSITOL-1-MONOPHOSPHATASE-RELATED"/>
    <property type="match status" value="1"/>
</dbReference>
<keyword evidence="7" id="KW-0378">Hydrolase</keyword>
<dbReference type="Proteomes" id="UP000316801">
    <property type="component" value="Unassembled WGS sequence"/>
</dbReference>
<feature type="binding site" evidence="9">
    <location>
        <position position="217"/>
    </location>
    <ligand>
        <name>Mg(2+)</name>
        <dbReference type="ChEBI" id="CHEBI:18420"/>
        <label>1</label>
        <note>catalytic</note>
    </ligand>
</feature>
<dbReference type="GO" id="GO:0008934">
    <property type="term" value="F:inositol monophosphate 1-phosphatase activity"/>
    <property type="evidence" value="ECO:0007669"/>
    <property type="project" value="TreeGrafter"/>
</dbReference>
<dbReference type="GO" id="GO:0046872">
    <property type="term" value="F:metal ion binding"/>
    <property type="evidence" value="ECO:0007669"/>
    <property type="project" value="UniProtKB-KW"/>
</dbReference>
<comment type="caution">
    <text evidence="10">The sequence shown here is derived from an EMBL/GenBank/DDBJ whole genome shotgun (WGS) entry which is preliminary data.</text>
</comment>
<gene>
    <name evidence="10" type="ORF">FNA46_04840</name>
</gene>
<evidence type="ECO:0000313" key="11">
    <source>
        <dbReference type="Proteomes" id="UP000316801"/>
    </source>
</evidence>
<comment type="similarity">
    <text evidence="3">Belongs to the inositol monophosphatase superfamily.</text>
</comment>
<evidence type="ECO:0000256" key="9">
    <source>
        <dbReference type="PIRSR" id="PIRSR600760-2"/>
    </source>
</evidence>
<organism evidence="10 11">
    <name type="scientific">Rhizobium straminoryzae</name>
    <dbReference type="NCBI Taxonomy" id="1387186"/>
    <lineage>
        <taxon>Bacteria</taxon>
        <taxon>Pseudomonadati</taxon>
        <taxon>Pseudomonadota</taxon>
        <taxon>Alphaproteobacteria</taxon>
        <taxon>Hyphomicrobiales</taxon>
        <taxon>Rhizobiaceae</taxon>
        <taxon>Rhizobium/Agrobacterium group</taxon>
        <taxon>Rhizobium</taxon>
    </lineage>
</organism>
<dbReference type="EMBL" id="VJMG01000010">
    <property type="protein sequence ID" value="TRL41263.1"/>
    <property type="molecule type" value="Genomic_DNA"/>
</dbReference>
<dbReference type="Gene3D" id="3.40.190.80">
    <property type="match status" value="1"/>
</dbReference>
<dbReference type="GO" id="GO:0006020">
    <property type="term" value="P:inositol metabolic process"/>
    <property type="evidence" value="ECO:0007669"/>
    <property type="project" value="TreeGrafter"/>
</dbReference>
<dbReference type="RefSeq" id="WP_142881204.1">
    <property type="nucleotide sequence ID" value="NZ_VJMG01000010.1"/>
</dbReference>
<dbReference type="AlphaFoldDB" id="A0A549TFH8"/>
<sequence length="270" mass="29188">MTGQNDGLEQRFERARALAVEAGAMALDYFNRRDSLVIETKRDPQDVVSIADRNVETLLRERVAAAFPDDGFLGEEHGFREGRSGYTWVVDPIDGTAPFVNGMPSWCVSIAVLRDGLPVIGVIQVPCMDELYAAAEGKGTTLNGQVLRLDPARNLQNALTGIGCNNYVTAERVGRIVADLMEQGGSFIRNGSGALMLAYVAAGRLVGYYEPHMRAWDCMAGFCLVKEAGGAFMPYPAEGEELFTGKPVLASNTSCYGDLLALHERTAATV</sequence>
<proteinExistence type="inferred from homology"/>
<dbReference type="InterPro" id="IPR000760">
    <property type="entry name" value="Inositol_monophosphatase-like"/>
</dbReference>
<dbReference type="CDD" id="cd01643">
    <property type="entry name" value="Bacterial_IMPase_like_2"/>
    <property type="match status" value="1"/>
</dbReference>
<name>A0A549TFH8_9HYPH</name>
<dbReference type="InterPro" id="IPR020583">
    <property type="entry name" value="Inositol_monoP_metal-BS"/>
</dbReference>